<dbReference type="PRINTS" id="PR00401">
    <property type="entry name" value="SH2DOMAIN"/>
</dbReference>
<evidence type="ECO:0000256" key="1">
    <source>
        <dbReference type="PROSITE-ProRule" id="PRU00191"/>
    </source>
</evidence>
<keyword evidence="1" id="KW-0727">SH2 domain</keyword>
<reference evidence="3" key="1">
    <citation type="submission" date="2025-08" db="UniProtKB">
        <authorList>
            <consortium name="Ensembl"/>
        </authorList>
    </citation>
    <scope>IDENTIFICATION</scope>
</reference>
<dbReference type="SUPFAM" id="SSF55550">
    <property type="entry name" value="SH2 domain"/>
    <property type="match status" value="1"/>
</dbReference>
<sequence>LVTWYHGHLSGRDAEKLLTDKGKAGSFLVRESQSKPGDFVLSPGGIQCLDSLSLRLKLIL</sequence>
<protein>
    <recommendedName>
        <fullName evidence="2">SH2 domain-containing protein</fullName>
    </recommendedName>
</protein>
<dbReference type="STRING" id="80966.ENSAPOP00000017255"/>
<dbReference type="Proteomes" id="UP000257200">
    <property type="component" value="Unplaced"/>
</dbReference>
<reference evidence="3" key="2">
    <citation type="submission" date="2025-09" db="UniProtKB">
        <authorList>
            <consortium name="Ensembl"/>
        </authorList>
    </citation>
    <scope>IDENTIFICATION</scope>
</reference>
<dbReference type="InterPro" id="IPR036860">
    <property type="entry name" value="SH2_dom_sf"/>
</dbReference>
<dbReference type="PANTHER" id="PTHR46559:SF7">
    <property type="entry name" value="PROTEIN-TYROSINE-PHOSPHATASE"/>
    <property type="match status" value="1"/>
</dbReference>
<name>A0A3Q1GIM6_9TELE</name>
<dbReference type="GO" id="GO:0070374">
    <property type="term" value="P:positive regulation of ERK1 and ERK2 cascade"/>
    <property type="evidence" value="ECO:0007669"/>
    <property type="project" value="TreeGrafter"/>
</dbReference>
<evidence type="ECO:0000313" key="3">
    <source>
        <dbReference type="Ensembl" id="ENSAPOP00000017255.1"/>
    </source>
</evidence>
<dbReference type="GO" id="GO:0050839">
    <property type="term" value="F:cell adhesion molecule binding"/>
    <property type="evidence" value="ECO:0007669"/>
    <property type="project" value="TreeGrafter"/>
</dbReference>
<dbReference type="PANTHER" id="PTHR46559">
    <property type="entry name" value="TYROSINE-PROTEIN PHOSPHATASE NON-RECEPTOR TYPE 11"/>
    <property type="match status" value="1"/>
</dbReference>
<proteinExistence type="predicted"/>
<dbReference type="GO" id="GO:0030971">
    <property type="term" value="F:receptor tyrosine kinase binding"/>
    <property type="evidence" value="ECO:0007669"/>
    <property type="project" value="TreeGrafter"/>
</dbReference>
<dbReference type="InParanoid" id="A0A3Q1GIM6"/>
<accession>A0A3Q1GIM6</accession>
<organism evidence="3 4">
    <name type="scientific">Acanthochromis polyacanthus</name>
    <name type="common">spiny chromis</name>
    <dbReference type="NCBI Taxonomy" id="80966"/>
    <lineage>
        <taxon>Eukaryota</taxon>
        <taxon>Metazoa</taxon>
        <taxon>Chordata</taxon>
        <taxon>Craniata</taxon>
        <taxon>Vertebrata</taxon>
        <taxon>Euteleostomi</taxon>
        <taxon>Actinopterygii</taxon>
        <taxon>Neopterygii</taxon>
        <taxon>Teleostei</taxon>
        <taxon>Neoteleostei</taxon>
        <taxon>Acanthomorphata</taxon>
        <taxon>Ovalentaria</taxon>
        <taxon>Pomacentridae</taxon>
        <taxon>Acanthochromis</taxon>
    </lineage>
</organism>
<dbReference type="GO" id="GO:0005737">
    <property type="term" value="C:cytoplasm"/>
    <property type="evidence" value="ECO:0007669"/>
    <property type="project" value="TreeGrafter"/>
</dbReference>
<dbReference type="GeneTree" id="ENSGT00940000177505"/>
<dbReference type="Gene3D" id="3.30.505.10">
    <property type="entry name" value="SH2 domain"/>
    <property type="match status" value="1"/>
</dbReference>
<keyword evidence="4" id="KW-1185">Reference proteome</keyword>
<dbReference type="AlphaFoldDB" id="A0A3Q1GIM6"/>
<evidence type="ECO:0000259" key="2">
    <source>
        <dbReference type="PROSITE" id="PS50001"/>
    </source>
</evidence>
<dbReference type="GO" id="GO:0004726">
    <property type="term" value="F:non-membrane spanning protein tyrosine phosphatase activity"/>
    <property type="evidence" value="ECO:0007669"/>
    <property type="project" value="TreeGrafter"/>
</dbReference>
<dbReference type="InterPro" id="IPR000980">
    <property type="entry name" value="SH2"/>
</dbReference>
<feature type="domain" description="SH2" evidence="2">
    <location>
        <begin position="4"/>
        <end position="42"/>
    </location>
</feature>
<dbReference type="PROSITE" id="PS50001">
    <property type="entry name" value="SH2"/>
    <property type="match status" value="1"/>
</dbReference>
<dbReference type="Ensembl" id="ENSAPOT00000026478.1">
    <property type="protein sequence ID" value="ENSAPOP00000017255.1"/>
    <property type="gene ID" value="ENSAPOG00000000785.1"/>
</dbReference>
<dbReference type="Pfam" id="PF00017">
    <property type="entry name" value="SH2"/>
    <property type="match status" value="1"/>
</dbReference>
<evidence type="ECO:0000313" key="4">
    <source>
        <dbReference type="Proteomes" id="UP000257200"/>
    </source>
</evidence>